<name>A0ACB9LI44_9MYRT</name>
<protein>
    <submittedName>
        <fullName evidence="1">Uncharacterized protein</fullName>
    </submittedName>
</protein>
<dbReference type="Proteomes" id="UP001057402">
    <property type="component" value="Chromosome 11"/>
</dbReference>
<reference evidence="2" key="1">
    <citation type="journal article" date="2023" name="Front. Plant Sci.">
        <title>Chromosomal-level genome assembly of Melastoma candidum provides insights into trichome evolution.</title>
        <authorList>
            <person name="Zhong Y."/>
            <person name="Wu W."/>
            <person name="Sun C."/>
            <person name="Zou P."/>
            <person name="Liu Y."/>
            <person name="Dai S."/>
            <person name="Zhou R."/>
        </authorList>
    </citation>
    <scope>NUCLEOTIDE SEQUENCE [LARGE SCALE GENOMIC DNA]</scope>
</reference>
<accession>A0ACB9LI44</accession>
<organism evidence="1 2">
    <name type="scientific">Melastoma candidum</name>
    <dbReference type="NCBI Taxonomy" id="119954"/>
    <lineage>
        <taxon>Eukaryota</taxon>
        <taxon>Viridiplantae</taxon>
        <taxon>Streptophyta</taxon>
        <taxon>Embryophyta</taxon>
        <taxon>Tracheophyta</taxon>
        <taxon>Spermatophyta</taxon>
        <taxon>Magnoliopsida</taxon>
        <taxon>eudicotyledons</taxon>
        <taxon>Gunneridae</taxon>
        <taxon>Pentapetalae</taxon>
        <taxon>rosids</taxon>
        <taxon>malvids</taxon>
        <taxon>Myrtales</taxon>
        <taxon>Melastomataceae</taxon>
        <taxon>Melastomatoideae</taxon>
        <taxon>Melastomateae</taxon>
        <taxon>Melastoma</taxon>
    </lineage>
</organism>
<evidence type="ECO:0000313" key="2">
    <source>
        <dbReference type="Proteomes" id="UP001057402"/>
    </source>
</evidence>
<dbReference type="EMBL" id="CM042890">
    <property type="protein sequence ID" value="KAI4310369.1"/>
    <property type="molecule type" value="Genomic_DNA"/>
</dbReference>
<proteinExistence type="predicted"/>
<sequence length="327" mass="36508">MVRRAKVTEHHFRTHLNRPESGQWLRPKTVRVSYTDPEATDSSSDEEELAPARRRIKRYVHEIAIGPSQAGTGRISSLRRRRGVLMSSPALPVTGRKFRGVRQRPWGKWAAEIRDPLRRVRLWLGTYDTAEEAAAVYDNAAIQLRGPDALTNFEKPVVEAEFEKSIEEAEFEKSIEEAERSETGTVMMTRSCSDTGEESGSHSYGQHEGVSFSPRSVLWGEGFDFAEQSGGCGGAEDVGSNRGSVFTNAFWSDEKYCTSNTSSGDIFGDDYCWFVDNMWKEDHWGLAELGLDLGLDPSLSTTGKWDSSFDCFQELGDLFGSDPPIAV</sequence>
<evidence type="ECO:0000313" key="1">
    <source>
        <dbReference type="EMBL" id="KAI4310369.1"/>
    </source>
</evidence>
<gene>
    <name evidence="1" type="ORF">MLD38_035352</name>
</gene>
<comment type="caution">
    <text evidence="1">The sequence shown here is derived from an EMBL/GenBank/DDBJ whole genome shotgun (WGS) entry which is preliminary data.</text>
</comment>
<keyword evidence="2" id="KW-1185">Reference proteome</keyword>